<evidence type="ECO:0000256" key="1">
    <source>
        <dbReference type="ARBA" id="ARBA00022723"/>
    </source>
</evidence>
<dbReference type="InterPro" id="IPR021858">
    <property type="entry name" value="Fun_TF"/>
</dbReference>
<keyword evidence="1" id="KW-0479">Metal-binding</keyword>
<dbReference type="GeneID" id="34580648"/>
<keyword evidence="4" id="KW-0238">DNA-binding</keyword>
<evidence type="ECO:0000313" key="7">
    <source>
        <dbReference type="EMBL" id="OGE48805.1"/>
    </source>
</evidence>
<reference evidence="7 8" key="1">
    <citation type="journal article" date="2016" name="Sci. Rep.">
        <title>Penicillium arizonense, a new, genome sequenced fungal species, reveals a high chemical diversity in secreted metabolites.</title>
        <authorList>
            <person name="Grijseels S."/>
            <person name="Nielsen J.C."/>
            <person name="Randelovic M."/>
            <person name="Nielsen J."/>
            <person name="Nielsen K.F."/>
            <person name="Workman M."/>
            <person name="Frisvad J.C."/>
        </authorList>
    </citation>
    <scope>NUCLEOTIDE SEQUENCE [LARGE SCALE GENOMIC DNA]</scope>
    <source>
        <strain evidence="7 8">CBS 141311</strain>
    </source>
</reference>
<keyword evidence="5" id="KW-0804">Transcription</keyword>
<evidence type="ECO:0000256" key="3">
    <source>
        <dbReference type="ARBA" id="ARBA00023015"/>
    </source>
</evidence>
<keyword evidence="8" id="KW-1185">Reference proteome</keyword>
<evidence type="ECO:0000313" key="8">
    <source>
        <dbReference type="Proteomes" id="UP000177622"/>
    </source>
</evidence>
<evidence type="ECO:0000256" key="6">
    <source>
        <dbReference type="ARBA" id="ARBA00023242"/>
    </source>
</evidence>
<name>A0A1F5L6F9_PENAI</name>
<keyword evidence="6" id="KW-0539">Nucleus</keyword>
<dbReference type="Proteomes" id="UP000177622">
    <property type="component" value="Unassembled WGS sequence"/>
</dbReference>
<dbReference type="STRING" id="1835702.A0A1F5L6F9"/>
<protein>
    <recommendedName>
        <fullName evidence="9">Zn(2)-C6 fungal-type domain-containing protein</fullName>
    </recommendedName>
</protein>
<dbReference type="EMBL" id="LXJU01000026">
    <property type="protein sequence ID" value="OGE48805.1"/>
    <property type="molecule type" value="Genomic_DNA"/>
</dbReference>
<dbReference type="GO" id="GO:0046872">
    <property type="term" value="F:metal ion binding"/>
    <property type="evidence" value="ECO:0007669"/>
    <property type="project" value="UniProtKB-KW"/>
</dbReference>
<organism evidence="7 8">
    <name type="scientific">Penicillium arizonense</name>
    <dbReference type="NCBI Taxonomy" id="1835702"/>
    <lineage>
        <taxon>Eukaryota</taxon>
        <taxon>Fungi</taxon>
        <taxon>Dikarya</taxon>
        <taxon>Ascomycota</taxon>
        <taxon>Pezizomycotina</taxon>
        <taxon>Eurotiomycetes</taxon>
        <taxon>Eurotiomycetidae</taxon>
        <taxon>Eurotiales</taxon>
        <taxon>Aspergillaceae</taxon>
        <taxon>Penicillium</taxon>
    </lineage>
</organism>
<keyword evidence="2" id="KW-0862">Zinc</keyword>
<gene>
    <name evidence="7" type="ORF">PENARI_c026G02870</name>
</gene>
<comment type="caution">
    <text evidence="7">The sequence shown here is derived from an EMBL/GenBank/DDBJ whole genome shotgun (WGS) entry which is preliminary data.</text>
</comment>
<proteinExistence type="predicted"/>
<evidence type="ECO:0000256" key="2">
    <source>
        <dbReference type="ARBA" id="ARBA00022833"/>
    </source>
</evidence>
<dbReference type="OrthoDB" id="2593732at2759"/>
<evidence type="ECO:0000256" key="5">
    <source>
        <dbReference type="ARBA" id="ARBA00023163"/>
    </source>
</evidence>
<evidence type="ECO:0008006" key="9">
    <source>
        <dbReference type="Google" id="ProtNLM"/>
    </source>
</evidence>
<sequence>MYTGTPLTRKRKVKTGCKTCNRVCDGYGIWGGGGTPYAQPQSNRDLSVYCTPVPVGSLNHEENVCFDWLIKRTIKKFAGLFPSDFWETLIFQASAQEPAVRHAVIALSSAHRFEQHGQGTLVANKVNKERFTLQQYNKAIQYLRSNKADSSHSLRVALITCMLFVTLEYLRGQYQMGSAHLRHGMKLLSDVSVSRPRSTMAPTILCTEGDFAYKALVDAYSRLGTQSATFGHVPSHMCVVTQDPQTTTIPYIFTSPLDARRTLDDLLNRVHCLERHYHDHHTADSPTDHKEMAETQNKIITDLTLWRKAYTSTLSRLDNTKTRGKDKTGYLLLRVHHEMATIMASVCLTPSTEDQELIFDSYTENFVTIMSCLLDLWKTWTSNNFQEKHLATLTAQSDDLKALFQNFKTMSDMNTILETSLLEILETSEDITAHLLQTPYCGGASFTVEAGYIPPVYYTALKCRVPRIRRQAVRTLRAAPHREGVWNGPLLADVLEEIITIEEGDFAGWDEGF</sequence>
<dbReference type="AlphaFoldDB" id="A0A1F5L6F9"/>
<dbReference type="Pfam" id="PF11951">
    <property type="entry name" value="Fungal_trans_2"/>
    <property type="match status" value="1"/>
</dbReference>
<keyword evidence="3" id="KW-0805">Transcription regulation</keyword>
<evidence type="ECO:0000256" key="4">
    <source>
        <dbReference type="ARBA" id="ARBA00023125"/>
    </source>
</evidence>
<dbReference type="GO" id="GO:0003677">
    <property type="term" value="F:DNA binding"/>
    <property type="evidence" value="ECO:0007669"/>
    <property type="project" value="UniProtKB-KW"/>
</dbReference>
<dbReference type="PANTHER" id="PTHR36206:SF16">
    <property type="entry name" value="TRANSCRIPTION FACTOR DOMAIN-CONTAINING PROTEIN-RELATED"/>
    <property type="match status" value="1"/>
</dbReference>
<dbReference type="InterPro" id="IPR052360">
    <property type="entry name" value="Transcr_Regulatory_Proteins"/>
</dbReference>
<dbReference type="RefSeq" id="XP_022484259.1">
    <property type="nucleotide sequence ID" value="XM_022635914.1"/>
</dbReference>
<dbReference type="PANTHER" id="PTHR36206">
    <property type="entry name" value="ASPERCRYPTIN BIOSYNTHESIS CLUSTER-SPECIFIC TRANSCRIPTION REGULATOR ATNN-RELATED"/>
    <property type="match status" value="1"/>
</dbReference>
<accession>A0A1F5L6F9</accession>